<reference evidence="1" key="2">
    <citation type="submission" date="2023-01" db="EMBL/GenBank/DDBJ databases">
        <authorList>
            <person name="Petersen C."/>
        </authorList>
    </citation>
    <scope>NUCLEOTIDE SEQUENCE</scope>
    <source>
        <strain evidence="1">IBT 12815</strain>
    </source>
</reference>
<name>A0AAD6EI77_9EURO</name>
<evidence type="ECO:0000313" key="2">
    <source>
        <dbReference type="Proteomes" id="UP001213799"/>
    </source>
</evidence>
<feature type="non-terminal residue" evidence="1">
    <location>
        <position position="1"/>
    </location>
</feature>
<keyword evidence="2" id="KW-1185">Reference proteome</keyword>
<gene>
    <name evidence="1" type="ORF">N7537_002194</name>
</gene>
<dbReference type="EMBL" id="JAQJAE010000001">
    <property type="protein sequence ID" value="KAJ5617080.1"/>
    <property type="molecule type" value="Genomic_DNA"/>
</dbReference>
<dbReference type="Proteomes" id="UP001213799">
    <property type="component" value="Unassembled WGS sequence"/>
</dbReference>
<comment type="caution">
    <text evidence="1">The sequence shown here is derived from an EMBL/GenBank/DDBJ whole genome shotgun (WGS) entry which is preliminary data.</text>
</comment>
<sequence>AVVFAGDICGENGKTLKCRELKLGGSCPESRAWWRQTLHHRRVMLYIGQKEIHMHEQGSGVYIHQVDNTTRATKGMHQRT</sequence>
<dbReference type="AlphaFoldDB" id="A0AAD6EI77"/>
<protein>
    <submittedName>
        <fullName evidence="1">Uncharacterized protein</fullName>
    </submittedName>
</protein>
<organism evidence="1 2">
    <name type="scientific">Penicillium hordei</name>
    <dbReference type="NCBI Taxonomy" id="40994"/>
    <lineage>
        <taxon>Eukaryota</taxon>
        <taxon>Fungi</taxon>
        <taxon>Dikarya</taxon>
        <taxon>Ascomycota</taxon>
        <taxon>Pezizomycotina</taxon>
        <taxon>Eurotiomycetes</taxon>
        <taxon>Eurotiomycetidae</taxon>
        <taxon>Eurotiales</taxon>
        <taxon>Aspergillaceae</taxon>
        <taxon>Penicillium</taxon>
    </lineage>
</organism>
<dbReference type="RefSeq" id="XP_056758247.1">
    <property type="nucleotide sequence ID" value="XM_056893252.1"/>
</dbReference>
<evidence type="ECO:0000313" key="1">
    <source>
        <dbReference type="EMBL" id="KAJ5617080.1"/>
    </source>
</evidence>
<accession>A0AAD6EI77</accession>
<dbReference type="GeneID" id="81583494"/>
<reference evidence="1" key="1">
    <citation type="journal article" date="2023" name="IMA Fungus">
        <title>Comparative genomic study of the Penicillium genus elucidates a diverse pangenome and 15 lateral gene transfer events.</title>
        <authorList>
            <person name="Petersen C."/>
            <person name="Sorensen T."/>
            <person name="Nielsen M.R."/>
            <person name="Sondergaard T.E."/>
            <person name="Sorensen J.L."/>
            <person name="Fitzpatrick D.A."/>
            <person name="Frisvad J.C."/>
            <person name="Nielsen K.L."/>
        </authorList>
    </citation>
    <scope>NUCLEOTIDE SEQUENCE</scope>
    <source>
        <strain evidence="1">IBT 12815</strain>
    </source>
</reference>
<proteinExistence type="predicted"/>